<evidence type="ECO:0000313" key="1">
    <source>
        <dbReference type="EMBL" id="CBX93351.1"/>
    </source>
</evidence>
<accession>E4ZNY2</accession>
<evidence type="ECO:0000313" key="2">
    <source>
        <dbReference type="Proteomes" id="UP000002668"/>
    </source>
</evidence>
<gene>
    <name evidence="1" type="ORF">LEMA_uP042520.1</name>
</gene>
<dbReference type="HOGENOM" id="CLU_2574298_0_0_1"/>
<dbReference type="Proteomes" id="UP000002668">
    <property type="component" value="Genome"/>
</dbReference>
<dbReference type="VEuPathDB" id="FungiDB:LEMA_uP042520.1"/>
<reference evidence="2" key="1">
    <citation type="journal article" date="2011" name="Nat. Commun.">
        <title>Effector diversification within compartments of the Leptosphaeria maculans genome affected by Repeat-Induced Point mutations.</title>
        <authorList>
            <person name="Rouxel T."/>
            <person name="Grandaubert J."/>
            <person name="Hane J.K."/>
            <person name="Hoede C."/>
            <person name="van de Wouw A.P."/>
            <person name="Couloux A."/>
            <person name="Dominguez V."/>
            <person name="Anthouard V."/>
            <person name="Bally P."/>
            <person name="Bourras S."/>
            <person name="Cozijnsen A.J."/>
            <person name="Ciuffetti L.M."/>
            <person name="Degrave A."/>
            <person name="Dilmaghani A."/>
            <person name="Duret L."/>
            <person name="Fudal I."/>
            <person name="Goodwin S.B."/>
            <person name="Gout L."/>
            <person name="Glaser N."/>
            <person name="Linglin J."/>
            <person name="Kema G.H.J."/>
            <person name="Lapalu N."/>
            <person name="Lawrence C.B."/>
            <person name="May K."/>
            <person name="Meyer M."/>
            <person name="Ollivier B."/>
            <person name="Poulain J."/>
            <person name="Schoch C.L."/>
            <person name="Simon A."/>
            <person name="Spatafora J.W."/>
            <person name="Stachowiak A."/>
            <person name="Turgeon B.G."/>
            <person name="Tyler B.M."/>
            <person name="Vincent D."/>
            <person name="Weissenbach J."/>
            <person name="Amselem J."/>
            <person name="Quesneville H."/>
            <person name="Oliver R.P."/>
            <person name="Wincker P."/>
            <person name="Balesdent M.-H."/>
            <person name="Howlett B.J."/>
        </authorList>
    </citation>
    <scope>NUCLEOTIDE SEQUENCE [LARGE SCALE GENOMIC DNA]</scope>
    <source>
        <strain evidence="2">JN3 / isolate v23.1.3 / race Av1-4-5-6-7-8</strain>
    </source>
</reference>
<organism evidence="2">
    <name type="scientific">Leptosphaeria maculans (strain JN3 / isolate v23.1.3 / race Av1-4-5-6-7-8)</name>
    <name type="common">Blackleg fungus</name>
    <name type="synonym">Phoma lingam</name>
    <dbReference type="NCBI Taxonomy" id="985895"/>
    <lineage>
        <taxon>Eukaryota</taxon>
        <taxon>Fungi</taxon>
        <taxon>Dikarya</taxon>
        <taxon>Ascomycota</taxon>
        <taxon>Pezizomycotina</taxon>
        <taxon>Dothideomycetes</taxon>
        <taxon>Pleosporomycetidae</taxon>
        <taxon>Pleosporales</taxon>
        <taxon>Pleosporineae</taxon>
        <taxon>Leptosphaeriaceae</taxon>
        <taxon>Plenodomus</taxon>
        <taxon>Plenodomus lingam/Leptosphaeria maculans species complex</taxon>
    </lineage>
</organism>
<proteinExistence type="predicted"/>
<dbReference type="EMBL" id="FP929105">
    <property type="protein sequence ID" value="CBX93351.1"/>
    <property type="molecule type" value="Genomic_DNA"/>
</dbReference>
<keyword evidence="2" id="KW-1185">Reference proteome</keyword>
<dbReference type="InParanoid" id="E4ZNY2"/>
<protein>
    <submittedName>
        <fullName evidence="1">Predicted protein</fullName>
    </submittedName>
</protein>
<name>E4ZNY2_LEPMJ</name>
<dbReference type="AlphaFoldDB" id="E4ZNY2"/>
<dbReference type="GeneID" id="13287431"/>
<sequence length="81" mass="9322">MVNFHPHSFIFDNLDKSYMNYESETRVNASYTYKAWTPSLCTVYLVYGIYIPGVGGTTPGCKDEYETECPLTVEKEKKSYV</sequence>